<protein>
    <submittedName>
        <fullName evidence="1">Uncharacterized protein</fullName>
    </submittedName>
</protein>
<name>A0A2P2PZD7_RHIMU</name>
<dbReference type="AlphaFoldDB" id="A0A2P2PZD7"/>
<reference evidence="1" key="1">
    <citation type="submission" date="2018-02" db="EMBL/GenBank/DDBJ databases">
        <title>Rhizophora mucronata_Transcriptome.</title>
        <authorList>
            <person name="Meera S.P."/>
            <person name="Sreeshan A."/>
            <person name="Augustine A."/>
        </authorList>
    </citation>
    <scope>NUCLEOTIDE SEQUENCE</scope>
    <source>
        <tissue evidence="1">Leaf</tissue>
    </source>
</reference>
<evidence type="ECO:0000313" key="1">
    <source>
        <dbReference type="EMBL" id="MBX60029.1"/>
    </source>
</evidence>
<sequence length="20" mass="2286">MLHNLEQNITLVLVTYIGLT</sequence>
<proteinExistence type="predicted"/>
<dbReference type="EMBL" id="GGEC01079545">
    <property type="protein sequence ID" value="MBX60029.1"/>
    <property type="molecule type" value="Transcribed_RNA"/>
</dbReference>
<accession>A0A2P2PZD7</accession>
<organism evidence="1">
    <name type="scientific">Rhizophora mucronata</name>
    <name type="common">Asiatic mangrove</name>
    <dbReference type="NCBI Taxonomy" id="61149"/>
    <lineage>
        <taxon>Eukaryota</taxon>
        <taxon>Viridiplantae</taxon>
        <taxon>Streptophyta</taxon>
        <taxon>Embryophyta</taxon>
        <taxon>Tracheophyta</taxon>
        <taxon>Spermatophyta</taxon>
        <taxon>Magnoliopsida</taxon>
        <taxon>eudicotyledons</taxon>
        <taxon>Gunneridae</taxon>
        <taxon>Pentapetalae</taxon>
        <taxon>rosids</taxon>
        <taxon>fabids</taxon>
        <taxon>Malpighiales</taxon>
        <taxon>Rhizophoraceae</taxon>
        <taxon>Rhizophora</taxon>
    </lineage>
</organism>